<dbReference type="Pfam" id="PF06202">
    <property type="entry name" value="GDE_C"/>
    <property type="match status" value="1"/>
</dbReference>
<dbReference type="Pfam" id="PF12439">
    <property type="entry name" value="GDE_N"/>
    <property type="match status" value="1"/>
</dbReference>
<dbReference type="InterPro" id="IPR008928">
    <property type="entry name" value="6-hairpin_glycosidase_sf"/>
</dbReference>
<accession>A0A8J7YZU5</accession>
<dbReference type="InterPro" id="IPR006451">
    <property type="entry name" value="Glycogen_debranch_arc"/>
</dbReference>
<proteinExistence type="predicted"/>
<dbReference type="Gene3D" id="1.50.10.10">
    <property type="match status" value="1"/>
</dbReference>
<gene>
    <name evidence="3" type="ORF">GW910_05130</name>
</gene>
<dbReference type="PANTHER" id="PTHR10569:SF2">
    <property type="entry name" value="GLYCOGEN DEBRANCHING ENZYME"/>
    <property type="match status" value="1"/>
</dbReference>
<dbReference type="EMBL" id="JAACVF010000140">
    <property type="protein sequence ID" value="NCN65425.1"/>
    <property type="molecule type" value="Genomic_DNA"/>
</dbReference>
<evidence type="ECO:0000313" key="4">
    <source>
        <dbReference type="Proteomes" id="UP000768163"/>
    </source>
</evidence>
<dbReference type="InterPro" id="IPR010401">
    <property type="entry name" value="AGL/Gdb1"/>
</dbReference>
<dbReference type="NCBIfam" id="TIGR01561">
    <property type="entry name" value="gde_arch"/>
    <property type="match status" value="1"/>
</dbReference>
<reference evidence="3" key="1">
    <citation type="submission" date="2019-11" db="EMBL/GenBank/DDBJ databases">
        <title>Lipid analysis of CO2-rich subsurface aquifers suggests an autotrophy-based deep biosphere with lysolipids enriched in CPR bacteria.</title>
        <authorList>
            <person name="Probst A.J."/>
            <person name="Elling F.J."/>
            <person name="Castelle C.J."/>
            <person name="Zhu Q."/>
            <person name="Elvert M."/>
            <person name="Birarda G."/>
            <person name="Holman H.-Y."/>
            <person name="Lane K.R."/>
            <person name="Ladd B."/>
            <person name="Ryan M.C."/>
            <person name="Woyke T."/>
            <person name="Hinrichs K.-U."/>
            <person name="Banfield J.F."/>
        </authorList>
    </citation>
    <scope>NUCLEOTIDE SEQUENCE</scope>
    <source>
        <strain evidence="3">CG_2015-01_33_1645</strain>
    </source>
</reference>
<evidence type="ECO:0000313" key="3">
    <source>
        <dbReference type="EMBL" id="NCN65425.1"/>
    </source>
</evidence>
<dbReference type="GO" id="GO:0004134">
    <property type="term" value="F:4-alpha-glucanotransferase activity"/>
    <property type="evidence" value="ECO:0007669"/>
    <property type="project" value="InterPro"/>
</dbReference>
<dbReference type="InterPro" id="IPR032790">
    <property type="entry name" value="GDE_C"/>
</dbReference>
<evidence type="ECO:0000259" key="2">
    <source>
        <dbReference type="Pfam" id="PF12439"/>
    </source>
</evidence>
<dbReference type="GO" id="GO:0004135">
    <property type="term" value="F:amylo-alpha-1,6-glucosidase activity"/>
    <property type="evidence" value="ECO:0007669"/>
    <property type="project" value="InterPro"/>
</dbReference>
<protein>
    <submittedName>
        <fullName evidence="3">Glycogen debranching protein</fullName>
    </submittedName>
</protein>
<dbReference type="PANTHER" id="PTHR10569">
    <property type="entry name" value="GLYCOGEN DEBRANCHING ENZYME"/>
    <property type="match status" value="1"/>
</dbReference>
<dbReference type="GO" id="GO:0005980">
    <property type="term" value="P:glycogen catabolic process"/>
    <property type="evidence" value="ECO:0007669"/>
    <property type="project" value="InterPro"/>
</dbReference>
<feature type="domain" description="Glycogen debranching enzyme bacterial and archaeal type N-terminal" evidence="2">
    <location>
        <begin position="12"/>
        <end position="230"/>
    </location>
</feature>
<dbReference type="SUPFAM" id="SSF48208">
    <property type="entry name" value="Six-hairpin glycosidases"/>
    <property type="match status" value="1"/>
</dbReference>
<organism evidence="3 4">
    <name type="scientific">Candidatus Altarchaeum hamiconexum</name>
    <dbReference type="NCBI Taxonomy" id="1803513"/>
    <lineage>
        <taxon>Archaea</taxon>
        <taxon>Candidatus Altarchaeota</taxon>
        <taxon>Candidatus Altiarchaeia</taxon>
        <taxon>Candidatus Altarchaeales</taxon>
        <taxon>Candidatus Altarchaeaceae</taxon>
        <taxon>Candidatus Altarchaeum</taxon>
    </lineage>
</organism>
<feature type="domain" description="Glycogen debranching enzyme C-terminal" evidence="1">
    <location>
        <begin position="283"/>
        <end position="647"/>
    </location>
</feature>
<evidence type="ECO:0000259" key="1">
    <source>
        <dbReference type="Pfam" id="PF06202"/>
    </source>
</evidence>
<dbReference type="AlphaFoldDB" id="A0A8J7YZU5"/>
<sequence>MENTVQKMYFPEYLITNGLDGYASSTILNLNTRKYHGLFVVADYDKNNYVILSGIDERIEINGKIYELGNHHYKEDYDPNKRDIFFPRGFKFLKNFKYSHRIFPKFYYEVEDVGIEKEILMPHGFNTVIVHYKIKNKDDNEKDIKFSINPLLNMRDYHKNLHISVVKDFTCEVSAAQKGIIVSHGKIKVRITSDTEFLKNEYILRNVFYQKEWERGYDPFEDLYCPGSFFGDKGETTMVASFNETKSISYEKYKQEEILRIENLKNLTSKRSRIFQELSTLADKFIIKHSNSYGIIAGYHWFDEWGRDTMISIPGLCLATGRFDVAKGLIKGWLNFMQNGLILNFIPVRYPFECPYNSSDASLWFLNAVYHYYTDTKDIKFIEEIHQKLCEIAESYIRGNSACKMDNDCLIVSNAQTTWMDTKWTKREGKAVEINALWYNALNILKFFSYLLNKNFDYEEILENVKKNFEIFWNEKKGCLYDVILNNKPDDSIRPNQIFAIGLPFNVIDNDNDERARKIFNVVFGELYTPYGLRTLSKKSENYRGIYEGNEENRDKAYHNGTVWPFLIGVFIEAYLKINNYSRESKDNALKFLNPLLEYAEKFNMIPEIFDGDYHLTSSGDYQTEFENPHKPGGCIAQAWSVAEVLRIYALYASL</sequence>
<name>A0A8J7YZU5_9ARCH</name>
<comment type="caution">
    <text evidence="3">The sequence shown here is derived from an EMBL/GenBank/DDBJ whole genome shotgun (WGS) entry which is preliminary data.</text>
</comment>
<dbReference type="InterPro" id="IPR024742">
    <property type="entry name" value="Glycogen_debranch_N"/>
</dbReference>
<dbReference type="Proteomes" id="UP000768163">
    <property type="component" value="Unassembled WGS sequence"/>
</dbReference>
<dbReference type="InterPro" id="IPR012341">
    <property type="entry name" value="6hp_glycosidase-like_sf"/>
</dbReference>